<comment type="similarity">
    <text evidence="1">Belongs to the cycloisomerase 2 family.</text>
</comment>
<proteinExistence type="inferred from homology"/>
<accession>A0ABP1DX29</accession>
<dbReference type="InterPro" id="IPR015943">
    <property type="entry name" value="WD40/YVTN_repeat-like_dom_sf"/>
</dbReference>
<dbReference type="InterPro" id="IPR050282">
    <property type="entry name" value="Cycloisomerase_2"/>
</dbReference>
<evidence type="ECO:0008006" key="4">
    <source>
        <dbReference type="Google" id="ProtNLM"/>
    </source>
</evidence>
<name>A0ABP1DX29_9APHY</name>
<evidence type="ECO:0000313" key="3">
    <source>
        <dbReference type="Proteomes" id="UP001497453"/>
    </source>
</evidence>
<protein>
    <recommendedName>
        <fullName evidence="4">6-phosphogluconolactonase</fullName>
    </recommendedName>
</protein>
<sequence length="353" mass="38065">MSYRILVGSYSDQVYTLSFDPNIPSLSLVSSVTVGHHPSWLTPHPKDLSLVFAGVEQSDGKIVALKFDESGKGIIVGELPSGGADPCTLLATGDQLLVANYSSGTLTAIPLSSDPPFLTPSGNSILRFTGSGPDRERQEASHPHQVILHPDRDELLVPDLGSDKTRRLARAQGGSWEVRGELQYTPGSGPRHIAFYKDIIYTLLELSNEISAHRFPPLPEMPTLITSVPTMRKFPPEPARSQMLGAEILIPSPNNSFPHPYIYASNRNDPSPEGDTISIYSIADPTKLEPVNEVKSGLRHLRGMLFGGPNDKYLVAGGANGGGVKVFERIDGGKGLRELAAVNVLAPTGFLWV</sequence>
<reference evidence="3" key="1">
    <citation type="submission" date="2024-04" db="EMBL/GenBank/DDBJ databases">
        <authorList>
            <person name="Shaw F."/>
            <person name="Minotto A."/>
        </authorList>
    </citation>
    <scope>NUCLEOTIDE SEQUENCE [LARGE SCALE GENOMIC DNA]</scope>
</reference>
<keyword evidence="3" id="KW-1185">Reference proteome</keyword>
<dbReference type="PANTHER" id="PTHR30344:SF7">
    <property type="entry name" value="DUF2415 DOMAIN-CONTAINING PROTEIN"/>
    <property type="match status" value="1"/>
</dbReference>
<dbReference type="Pfam" id="PF10282">
    <property type="entry name" value="Lactonase"/>
    <property type="match status" value="1"/>
</dbReference>
<dbReference type="Gene3D" id="2.130.10.10">
    <property type="entry name" value="YVTN repeat-like/Quinoprotein amine dehydrogenase"/>
    <property type="match status" value="1"/>
</dbReference>
<organism evidence="2 3">
    <name type="scientific">Somion occarium</name>
    <dbReference type="NCBI Taxonomy" id="3059160"/>
    <lineage>
        <taxon>Eukaryota</taxon>
        <taxon>Fungi</taxon>
        <taxon>Dikarya</taxon>
        <taxon>Basidiomycota</taxon>
        <taxon>Agaricomycotina</taxon>
        <taxon>Agaricomycetes</taxon>
        <taxon>Polyporales</taxon>
        <taxon>Cerrenaceae</taxon>
        <taxon>Somion</taxon>
    </lineage>
</organism>
<dbReference type="Proteomes" id="UP001497453">
    <property type="component" value="Chromosome 6"/>
</dbReference>
<evidence type="ECO:0000313" key="2">
    <source>
        <dbReference type="EMBL" id="CAL1711668.1"/>
    </source>
</evidence>
<gene>
    <name evidence="2" type="ORF">GFSPODELE1_LOCUS8445</name>
</gene>
<dbReference type="InterPro" id="IPR019405">
    <property type="entry name" value="Lactonase_7-beta_prop"/>
</dbReference>
<evidence type="ECO:0000256" key="1">
    <source>
        <dbReference type="ARBA" id="ARBA00005564"/>
    </source>
</evidence>
<dbReference type="EMBL" id="OZ037949">
    <property type="protein sequence ID" value="CAL1711668.1"/>
    <property type="molecule type" value="Genomic_DNA"/>
</dbReference>
<dbReference type="PANTHER" id="PTHR30344">
    <property type="entry name" value="6-PHOSPHOGLUCONOLACTONASE-RELATED"/>
    <property type="match status" value="1"/>
</dbReference>
<dbReference type="SUPFAM" id="SSF75011">
    <property type="entry name" value="3-carboxy-cis,cis-mucoante lactonizing enzyme"/>
    <property type="match status" value="1"/>
</dbReference>